<name>A0A1M6C4M6_MALRU</name>
<dbReference type="Gene3D" id="3.30.110.40">
    <property type="entry name" value="TusA-like domain"/>
    <property type="match status" value="1"/>
</dbReference>
<dbReference type="RefSeq" id="WP_072905071.1">
    <property type="nucleotide sequence ID" value="NZ_FQZT01000001.1"/>
</dbReference>
<organism evidence="2 3">
    <name type="scientific">Malonomonas rubra DSM 5091</name>
    <dbReference type="NCBI Taxonomy" id="1122189"/>
    <lineage>
        <taxon>Bacteria</taxon>
        <taxon>Pseudomonadati</taxon>
        <taxon>Thermodesulfobacteriota</taxon>
        <taxon>Desulfuromonadia</taxon>
        <taxon>Desulfuromonadales</taxon>
        <taxon>Geopsychrobacteraceae</taxon>
        <taxon>Malonomonas</taxon>
    </lineage>
</organism>
<accession>A0A1M6C4M6</accession>
<dbReference type="Pfam" id="PF01206">
    <property type="entry name" value="TusA"/>
    <property type="match status" value="1"/>
</dbReference>
<dbReference type="InterPro" id="IPR001455">
    <property type="entry name" value="TusA-like"/>
</dbReference>
<dbReference type="Proteomes" id="UP000184171">
    <property type="component" value="Unassembled WGS sequence"/>
</dbReference>
<dbReference type="GO" id="GO:0016740">
    <property type="term" value="F:transferase activity"/>
    <property type="evidence" value="ECO:0007669"/>
    <property type="project" value="UniProtKB-KW"/>
</dbReference>
<dbReference type="STRING" id="1122189.SAMN02745165_00406"/>
<dbReference type="InterPro" id="IPR036868">
    <property type="entry name" value="TusA-like_sf"/>
</dbReference>
<keyword evidence="3" id="KW-1185">Reference proteome</keyword>
<dbReference type="AlphaFoldDB" id="A0A1M6C4M6"/>
<feature type="domain" description="UPF0033" evidence="1">
    <location>
        <begin position="10"/>
        <end position="82"/>
    </location>
</feature>
<proteinExistence type="predicted"/>
<dbReference type="SUPFAM" id="SSF64307">
    <property type="entry name" value="SirA-like"/>
    <property type="match status" value="1"/>
</dbReference>
<dbReference type="EMBL" id="FQZT01000001">
    <property type="protein sequence ID" value="SHI55987.1"/>
    <property type="molecule type" value="Genomic_DNA"/>
</dbReference>
<gene>
    <name evidence="2" type="ORF">SAMN02745165_00406</name>
</gene>
<evidence type="ECO:0000313" key="2">
    <source>
        <dbReference type="EMBL" id="SHI55987.1"/>
    </source>
</evidence>
<sequence length="89" mass="9933">MTETEKEIVVIDVCGQICPSSLLTALREINQRKNELRDGKLQLDIITDNHDSINRIAEAVSNMGYQVSLADQGKQFRISICKTDGAIQK</sequence>
<keyword evidence="2" id="KW-0808">Transferase</keyword>
<protein>
    <submittedName>
        <fullName evidence="2">Sulfurtransferase TusA</fullName>
    </submittedName>
</protein>
<evidence type="ECO:0000259" key="1">
    <source>
        <dbReference type="Pfam" id="PF01206"/>
    </source>
</evidence>
<dbReference type="OrthoDB" id="5398057at2"/>
<reference evidence="2 3" key="1">
    <citation type="submission" date="2016-11" db="EMBL/GenBank/DDBJ databases">
        <authorList>
            <person name="Jaros S."/>
            <person name="Januszkiewicz K."/>
            <person name="Wedrychowicz H."/>
        </authorList>
    </citation>
    <scope>NUCLEOTIDE SEQUENCE [LARGE SCALE GENOMIC DNA]</scope>
    <source>
        <strain evidence="2 3">DSM 5091</strain>
    </source>
</reference>
<evidence type="ECO:0000313" key="3">
    <source>
        <dbReference type="Proteomes" id="UP000184171"/>
    </source>
</evidence>